<dbReference type="InterPro" id="IPR029035">
    <property type="entry name" value="DHS-like_NAD/FAD-binding_dom"/>
</dbReference>
<dbReference type="InterPro" id="IPR026590">
    <property type="entry name" value="Ssirtuin_cat_dom"/>
</dbReference>
<evidence type="ECO:0000256" key="2">
    <source>
        <dbReference type="ARBA" id="ARBA00023027"/>
    </source>
</evidence>
<evidence type="ECO:0000256" key="8">
    <source>
        <dbReference type="PROSITE-ProRule" id="PRU00236"/>
    </source>
</evidence>
<dbReference type="EMBL" id="SEUJ01000078">
    <property type="protein sequence ID" value="KAA1150486.1"/>
    <property type="molecule type" value="Genomic_DNA"/>
</dbReference>
<keyword evidence="1" id="KW-0378">Hydrolase</keyword>
<evidence type="ECO:0000313" key="10">
    <source>
        <dbReference type="EMBL" id="KAA1150486.1"/>
    </source>
</evidence>
<proteinExistence type="inferred from homology"/>
<keyword evidence="11" id="KW-1185">Reference proteome</keyword>
<dbReference type="Pfam" id="PF18185">
    <property type="entry name" value="STALD"/>
    <property type="match status" value="1"/>
</dbReference>
<keyword evidence="3" id="KW-0051">Antiviral defense</keyword>
<dbReference type="EC" id="3.2.2.5" evidence="4"/>
<dbReference type="CDD" id="cd01406">
    <property type="entry name" value="SIR2-like"/>
    <property type="match status" value="1"/>
</dbReference>
<reference evidence="10 11" key="1">
    <citation type="submission" date="2019-01" db="EMBL/GenBank/DDBJ databases">
        <title>Genome sequences of marine Pseudoalteromonas species.</title>
        <authorList>
            <person name="Boraston A.B."/>
            <person name="Hehemann J.-H."/>
            <person name="Vickers C.J."/>
            <person name="Salama-Alber O."/>
            <person name="Abe K."/>
            <person name="Hettle A.J."/>
        </authorList>
    </citation>
    <scope>NUCLEOTIDE SEQUENCE [LARGE SCALE GENOMIC DNA]</scope>
    <source>
        <strain evidence="10 11">PS47</strain>
    </source>
</reference>
<feature type="domain" description="Deacetylase sirtuin-type" evidence="9">
    <location>
        <begin position="1"/>
        <end position="308"/>
    </location>
</feature>
<dbReference type="Proteomes" id="UP000322915">
    <property type="component" value="Unassembled WGS sequence"/>
</dbReference>
<comment type="similarity">
    <text evidence="5">Belongs to the soluble Thoeris ThsA family.</text>
</comment>
<gene>
    <name evidence="10" type="ORF">EU509_20495</name>
</gene>
<evidence type="ECO:0000256" key="3">
    <source>
        <dbReference type="ARBA" id="ARBA00023118"/>
    </source>
</evidence>
<sequence>MKMEVKHFIEQYLREIESGNAAIFAGAGLSVGAGYVDWKSLLRPLVKELKLDVDDEHDLVGLAQYYVNQFNRQRVSQQLLNEMGTENTPTDNHNLLASLPISTYWTTNYDKLLEKSFETENKVVDVKYTKEQLANTKPKRDVVLYKMHGDIETPNNTVLTRNEYEKYPVSHAPFVTALSGDLVSKTFLFIGFSFTDPNLHHVLTNIRVQFEDNQRNHYCILRRENRKEYANDASFARGETKQQLFAEDLGRFHINVIFIDEYQEITEILSDIYRLYKRKSVFVSGCAADFGAWKQSSTEEALHNLGKALIDQDYKLVTGVGLGIGNVLISGAVQSAYQKQFSHLEDKLVMRPFPQYISDETERKKIWEQYRYDLIEKAGIAVFILGNKKIGEDVIFAEGVLAEYRIAKELGLVIVPIGCSGFVAKEIWEEIMADFDTIFPNDDGKLKKLYEALGYETNNPLELISRTIDTLNALAKE</sequence>
<comment type="caution">
    <text evidence="10">The sequence shown here is derived from an EMBL/GenBank/DDBJ whole genome shotgun (WGS) entry which is preliminary data.</text>
</comment>
<evidence type="ECO:0000256" key="6">
    <source>
        <dbReference type="ARBA" id="ARBA00035033"/>
    </source>
</evidence>
<evidence type="ECO:0000256" key="7">
    <source>
        <dbReference type="ARBA" id="ARBA00047575"/>
    </source>
</evidence>
<comment type="caution">
    <text evidence="8">Lacks conserved residue(s) required for the propagation of feature annotation.</text>
</comment>
<organism evidence="10 11">
    <name type="scientific">Pseudoalteromonas fuliginea</name>
    <dbReference type="NCBI Taxonomy" id="1872678"/>
    <lineage>
        <taxon>Bacteria</taxon>
        <taxon>Pseudomonadati</taxon>
        <taxon>Pseudomonadota</taxon>
        <taxon>Gammaproteobacteria</taxon>
        <taxon>Alteromonadales</taxon>
        <taxon>Pseudoalteromonadaceae</taxon>
        <taxon>Pseudoalteromonas</taxon>
    </lineage>
</organism>
<evidence type="ECO:0000259" key="9">
    <source>
        <dbReference type="PROSITE" id="PS50305"/>
    </source>
</evidence>
<evidence type="ECO:0000256" key="5">
    <source>
        <dbReference type="ARBA" id="ARBA00035014"/>
    </source>
</evidence>
<dbReference type="PROSITE" id="PS50305">
    <property type="entry name" value="SIRTUIN"/>
    <property type="match status" value="1"/>
</dbReference>
<evidence type="ECO:0000313" key="11">
    <source>
        <dbReference type="Proteomes" id="UP000322915"/>
    </source>
</evidence>
<evidence type="ECO:0000256" key="1">
    <source>
        <dbReference type="ARBA" id="ARBA00022801"/>
    </source>
</evidence>
<keyword evidence="2" id="KW-0520">NAD</keyword>
<evidence type="ECO:0000256" key="4">
    <source>
        <dbReference type="ARBA" id="ARBA00034327"/>
    </source>
</evidence>
<name>A0ABQ6RDF1_9GAMM</name>
<protein>
    <recommendedName>
        <fullName evidence="6">NAD(+) hydrolase ThsA</fullName>
        <ecNumber evidence="4">3.2.2.5</ecNumber>
    </recommendedName>
</protein>
<accession>A0ABQ6RDF1</accession>
<comment type="catalytic activity">
    <reaction evidence="7">
        <text>NAD(+) + H2O = ADP-D-ribose + nicotinamide + H(+)</text>
        <dbReference type="Rhea" id="RHEA:16301"/>
        <dbReference type="ChEBI" id="CHEBI:15377"/>
        <dbReference type="ChEBI" id="CHEBI:15378"/>
        <dbReference type="ChEBI" id="CHEBI:17154"/>
        <dbReference type="ChEBI" id="CHEBI:57540"/>
        <dbReference type="ChEBI" id="CHEBI:57967"/>
        <dbReference type="EC" id="3.2.2.5"/>
    </reaction>
    <physiologicalReaction direction="left-to-right" evidence="7">
        <dbReference type="Rhea" id="RHEA:16302"/>
    </physiologicalReaction>
</comment>
<dbReference type="Pfam" id="PF13289">
    <property type="entry name" value="SIR2_2"/>
    <property type="match status" value="1"/>
</dbReference>
<dbReference type="InterPro" id="IPR041486">
    <property type="entry name" value="ThsA_STALD"/>
</dbReference>
<dbReference type="SUPFAM" id="SSF52467">
    <property type="entry name" value="DHS-like NAD/FAD-binding domain"/>
    <property type="match status" value="1"/>
</dbReference>